<dbReference type="CDD" id="cd03024">
    <property type="entry name" value="DsbA_FrnE"/>
    <property type="match status" value="1"/>
</dbReference>
<dbReference type="Pfam" id="PF01323">
    <property type="entry name" value="DSBA"/>
    <property type="match status" value="1"/>
</dbReference>
<organism evidence="2 3">
    <name type="scientific">Colletotrichum spaethianum</name>
    <dbReference type="NCBI Taxonomy" id="700344"/>
    <lineage>
        <taxon>Eukaryota</taxon>
        <taxon>Fungi</taxon>
        <taxon>Dikarya</taxon>
        <taxon>Ascomycota</taxon>
        <taxon>Pezizomycotina</taxon>
        <taxon>Sordariomycetes</taxon>
        <taxon>Hypocreomycetidae</taxon>
        <taxon>Glomerellales</taxon>
        <taxon>Glomerellaceae</taxon>
        <taxon>Colletotrichum</taxon>
        <taxon>Colletotrichum spaethianum species complex</taxon>
    </lineage>
</organism>
<reference evidence="2 3" key="1">
    <citation type="submission" date="2022-03" db="EMBL/GenBank/DDBJ databases">
        <title>Genome data of Colletotrichum spp.</title>
        <authorList>
            <person name="Utami Y.D."/>
            <person name="Hiruma K."/>
        </authorList>
    </citation>
    <scope>NUCLEOTIDE SEQUENCE [LARGE SCALE GENOMIC DNA]</scope>
    <source>
        <strain evidence="2 3">MAFF 239500</strain>
    </source>
</reference>
<dbReference type="InterPro" id="IPR036249">
    <property type="entry name" value="Thioredoxin-like_sf"/>
</dbReference>
<name>A0AA37L386_9PEZI</name>
<dbReference type="AlphaFoldDB" id="A0AA37L386"/>
<dbReference type="InterPro" id="IPR001853">
    <property type="entry name" value="DSBA-like_thioredoxin_dom"/>
</dbReference>
<protein>
    <recommendedName>
        <fullName evidence="1">DSBA-like thioredoxin domain-containing protein</fullName>
    </recommendedName>
</protein>
<dbReference type="GeneID" id="73322126"/>
<dbReference type="PANTHER" id="PTHR13887:SF41">
    <property type="entry name" value="THIOREDOXIN SUPERFAMILY PROTEIN"/>
    <property type="match status" value="1"/>
</dbReference>
<gene>
    <name evidence="2" type="ORF">ColSpa_01324</name>
</gene>
<dbReference type="SUPFAM" id="SSF52833">
    <property type="entry name" value="Thioredoxin-like"/>
    <property type="match status" value="1"/>
</dbReference>
<dbReference type="EMBL" id="BQXU01000002">
    <property type="protein sequence ID" value="GKT41143.1"/>
    <property type="molecule type" value="Genomic_DNA"/>
</dbReference>
<evidence type="ECO:0000259" key="1">
    <source>
        <dbReference type="Pfam" id="PF01323"/>
    </source>
</evidence>
<comment type="caution">
    <text evidence="2">The sequence shown here is derived from an EMBL/GenBank/DDBJ whole genome shotgun (WGS) entry which is preliminary data.</text>
</comment>
<proteinExistence type="predicted"/>
<dbReference type="GO" id="GO:0016491">
    <property type="term" value="F:oxidoreductase activity"/>
    <property type="evidence" value="ECO:0007669"/>
    <property type="project" value="InterPro"/>
</dbReference>
<dbReference type="PANTHER" id="PTHR13887">
    <property type="entry name" value="GLUTATHIONE S-TRANSFERASE KAPPA"/>
    <property type="match status" value="1"/>
</dbReference>
<dbReference type="Gene3D" id="3.40.30.10">
    <property type="entry name" value="Glutaredoxin"/>
    <property type="match status" value="1"/>
</dbReference>
<dbReference type="RefSeq" id="XP_049123493.1">
    <property type="nucleotide sequence ID" value="XM_049267536.1"/>
</dbReference>
<accession>A0AA37L386</accession>
<evidence type="ECO:0000313" key="3">
    <source>
        <dbReference type="Proteomes" id="UP001055115"/>
    </source>
</evidence>
<dbReference type="Proteomes" id="UP001055115">
    <property type="component" value="Unassembled WGS sequence"/>
</dbReference>
<feature type="domain" description="DSBA-like thioredoxin" evidence="1">
    <location>
        <begin position="6"/>
        <end position="215"/>
    </location>
</feature>
<keyword evidence="3" id="KW-1185">Reference proteome</keyword>
<evidence type="ECO:0000313" key="2">
    <source>
        <dbReference type="EMBL" id="GKT41143.1"/>
    </source>
</evidence>
<sequence length="227" mass="25864">MTVIKVEIVFDFVCAWCYIGKRKLDRAIALYQKTYPGGKNDVFAITWRPYYLNYNPSSKSVYKSHLAETKLSDMSPERRAALEQRMEQVGRFVGINFKWEGKIGPDTRDAHCLVRIGCAKSPEVGDTIVEKLFEAYHELERDISEREVLRDIAMGAGLDVTEFNRVFDSEASLNEVDEDEKRGREVSRGAGVPMFIVQGVYRIEGAQDTSDFYEAFVQVKETESSTS</sequence>